<protein>
    <submittedName>
        <fullName evidence="2">Uncharacterized protein</fullName>
    </submittedName>
</protein>
<feature type="compositionally biased region" description="Low complexity" evidence="1">
    <location>
        <begin position="697"/>
        <end position="710"/>
    </location>
</feature>
<accession>A0A6J5LUX5</accession>
<organism evidence="2">
    <name type="scientific">uncultured Caudovirales phage</name>
    <dbReference type="NCBI Taxonomy" id="2100421"/>
    <lineage>
        <taxon>Viruses</taxon>
        <taxon>Duplodnaviria</taxon>
        <taxon>Heunggongvirae</taxon>
        <taxon>Uroviricota</taxon>
        <taxon>Caudoviricetes</taxon>
        <taxon>Peduoviridae</taxon>
        <taxon>Maltschvirus</taxon>
        <taxon>Maltschvirus maltsch</taxon>
    </lineage>
</organism>
<feature type="compositionally biased region" description="Polar residues" evidence="1">
    <location>
        <begin position="674"/>
        <end position="696"/>
    </location>
</feature>
<gene>
    <name evidence="2" type="ORF">UFOVP331_20</name>
</gene>
<proteinExistence type="predicted"/>
<evidence type="ECO:0000313" key="2">
    <source>
        <dbReference type="EMBL" id="CAB4138394.1"/>
    </source>
</evidence>
<sequence>MGLVSLLTNLSQFRYYTGKGYTGDGDVPGLDVGSITYSSINPTGVPLTDLLSNSSRFVYYSSEGYPSDGSNPGMKSLKYGNDQLGGGNSGQPYIQVPIPDGFNDLQLSNNDFILRGGSLASKNSVTDVLRLGKMFKDTKSTNGLLFVAKQNLLSRTAVKTQTSGIINGGVYTPLSTLAQAGLVASGGHLNKQGLNPFSETGAYSNNSNLYGVKIKTTQPAAENRLVEIFNTKQNVVNENINIQSYSGGPGSILGVGKTNIRFTDQRTGINNSKNPSGRYYGPLTWTSPIFNAAYSGDANTIGQINSSILSGNFISLQSYSNNIINNVYLSSTSYTTPTQYVDNLELIVESPLLQTQTPQPGVAYNQQYPQNTFVYAQNNINVETKSPLGSPTIQDFRKILRSNIESLSNKETLTNSTTIGATPISPDYNGGASKAYEMRVNIGGSDKMGPGYKGNKNLISYSNGSGIGPIDRLNAEPVYESDKVKLNSDEYPVNDLVKFRIAVISNQTPNQKTFIHFRAFIDNFSDSYNATWNPVTYLGRGENFYTYSNFTRNISMGWTVAAQSKEELIPMYKKLNFLASSLTPDYTSKGYMAGNLVQLTVGGYLYETVGIINSITYDIPEESPWEIGIDTSGSDDTSVKELPHIIRVTNFSFTPIQDFIPSVQPLGRENGSSRYISLSDGSNNNYRNEDNVSALNGTPTGGKKPAAPKKVNTIPVPKSNTAIANAAKADAAKAAKKKANTKIDPNPPKLPTKKKNSVENRSNSTPPRGVRPSGRFSTRDNF</sequence>
<dbReference type="EMBL" id="LR796345">
    <property type="protein sequence ID" value="CAB4138394.1"/>
    <property type="molecule type" value="Genomic_DNA"/>
</dbReference>
<evidence type="ECO:0000256" key="1">
    <source>
        <dbReference type="SAM" id="MobiDB-lite"/>
    </source>
</evidence>
<name>A0A6J5LUX5_9CAUD</name>
<reference evidence="2" key="1">
    <citation type="submission" date="2020-04" db="EMBL/GenBank/DDBJ databases">
        <authorList>
            <person name="Chiriac C."/>
            <person name="Salcher M."/>
            <person name="Ghai R."/>
            <person name="Kavagutti S V."/>
        </authorList>
    </citation>
    <scope>NUCLEOTIDE SEQUENCE</scope>
</reference>
<feature type="region of interest" description="Disordered" evidence="1">
    <location>
        <begin position="674"/>
        <end position="782"/>
    </location>
</feature>